<reference evidence="1" key="2">
    <citation type="submission" date="2022-06" db="UniProtKB">
        <authorList>
            <consortium name="EnsemblMetazoa"/>
        </authorList>
    </citation>
    <scope>IDENTIFICATION</scope>
    <source>
        <strain evidence="1">DF5081</strain>
    </source>
</reference>
<name>A0A8R1HUV2_CAEJA</name>
<sequence>MSSNSVISPIFHDGVRDEMSERSEVSTGFSNVKKVKNEDGSFHFLPERRWSMENITLAEAAVKEKESSPIFTSLGDGTFRITYWLKLAEGPGTNWYECEDPYATIDFKY</sequence>
<evidence type="ECO:0000313" key="2">
    <source>
        <dbReference type="Proteomes" id="UP000005237"/>
    </source>
</evidence>
<dbReference type="AlphaFoldDB" id="A0A8R1HUV2"/>
<dbReference type="Proteomes" id="UP000005237">
    <property type="component" value="Unassembled WGS sequence"/>
</dbReference>
<proteinExistence type="predicted"/>
<organism evidence="1 2">
    <name type="scientific">Caenorhabditis japonica</name>
    <dbReference type="NCBI Taxonomy" id="281687"/>
    <lineage>
        <taxon>Eukaryota</taxon>
        <taxon>Metazoa</taxon>
        <taxon>Ecdysozoa</taxon>
        <taxon>Nematoda</taxon>
        <taxon>Chromadorea</taxon>
        <taxon>Rhabditida</taxon>
        <taxon>Rhabditina</taxon>
        <taxon>Rhabditomorpha</taxon>
        <taxon>Rhabditoidea</taxon>
        <taxon>Rhabditidae</taxon>
        <taxon>Peloderinae</taxon>
        <taxon>Caenorhabditis</taxon>
    </lineage>
</organism>
<accession>A0A8R1HUV2</accession>
<dbReference type="EnsemblMetazoa" id="CJA07128.1">
    <property type="protein sequence ID" value="CJA07128.1"/>
    <property type="gene ID" value="WBGene00126332"/>
</dbReference>
<reference evidence="2" key="1">
    <citation type="submission" date="2010-08" db="EMBL/GenBank/DDBJ databases">
        <authorList>
            <consortium name="Caenorhabditis japonica Sequencing Consortium"/>
            <person name="Wilson R.K."/>
        </authorList>
    </citation>
    <scope>NUCLEOTIDE SEQUENCE [LARGE SCALE GENOMIC DNA]</scope>
    <source>
        <strain evidence="2">DF5081</strain>
    </source>
</reference>
<evidence type="ECO:0000313" key="1">
    <source>
        <dbReference type="EnsemblMetazoa" id="CJA07128.1"/>
    </source>
</evidence>
<protein>
    <submittedName>
        <fullName evidence="1">Uncharacterized protein</fullName>
    </submittedName>
</protein>
<keyword evidence="2" id="KW-1185">Reference proteome</keyword>